<evidence type="ECO:0000256" key="1">
    <source>
        <dbReference type="SAM" id="MobiDB-lite"/>
    </source>
</evidence>
<organism evidence="2">
    <name type="scientific">uncultured Thermomicrobiales bacterium</name>
    <dbReference type="NCBI Taxonomy" id="1645740"/>
    <lineage>
        <taxon>Bacteria</taxon>
        <taxon>Pseudomonadati</taxon>
        <taxon>Thermomicrobiota</taxon>
        <taxon>Thermomicrobia</taxon>
        <taxon>Thermomicrobiales</taxon>
        <taxon>environmental samples</taxon>
    </lineage>
</organism>
<reference evidence="2" key="1">
    <citation type="submission" date="2020-02" db="EMBL/GenBank/DDBJ databases">
        <authorList>
            <person name="Meier V. D."/>
        </authorList>
    </citation>
    <scope>NUCLEOTIDE SEQUENCE</scope>
    <source>
        <strain evidence="2">AVDCRST_MAG33</strain>
    </source>
</reference>
<dbReference type="AlphaFoldDB" id="A0A6J4UKR3"/>
<evidence type="ECO:0000313" key="2">
    <source>
        <dbReference type="EMBL" id="CAA9553241.1"/>
    </source>
</evidence>
<proteinExistence type="predicted"/>
<dbReference type="EMBL" id="CADCWK010000099">
    <property type="protein sequence ID" value="CAA9553241.1"/>
    <property type="molecule type" value="Genomic_DNA"/>
</dbReference>
<feature type="region of interest" description="Disordered" evidence="1">
    <location>
        <begin position="1"/>
        <end position="95"/>
    </location>
</feature>
<gene>
    <name evidence="2" type="ORF">AVDCRST_MAG33-1066</name>
</gene>
<name>A0A6J4UKR3_9BACT</name>
<sequence length="257" mass="28403">MTDDGSNDHPRRPNPDRRPSPFDEGFVTLWRQPGAPSSGRAQPKGDPSPTPDLLPDAWGDANDPSILVDIDDIPGDDEADEPAAPPARAREDEPVDIAIDALRSDDAIAERDAAHAALRPVLRSLEAVGLYAYITLDDENRWAVASDDEQGRVDVRLDDGDYEVVMAATSPGMYADEDNAYRRRSLERLARMLIPRVARGYLADHQKASWDDVESGVAVSVRYVLPRADPAAVGPFVREHFEELEELLSFVEEHISR</sequence>
<feature type="compositionally biased region" description="Acidic residues" evidence="1">
    <location>
        <begin position="69"/>
        <end position="81"/>
    </location>
</feature>
<feature type="compositionally biased region" description="Basic and acidic residues" evidence="1">
    <location>
        <begin position="1"/>
        <end position="21"/>
    </location>
</feature>
<accession>A0A6J4UKR3</accession>
<protein>
    <submittedName>
        <fullName evidence="2">Uncharacterized protein</fullName>
    </submittedName>
</protein>